<feature type="DNA-binding region" description="H-T-H motif" evidence="2">
    <location>
        <begin position="47"/>
        <end position="66"/>
    </location>
</feature>
<reference evidence="5 6" key="1">
    <citation type="journal article" date="2019" name="Microorganisms">
        <title>Paenibacillus lutrae sp. nov., A Chitinolytic Species Isolated from A River Otter in Castril Natural Park, Granada, Spain.</title>
        <authorList>
            <person name="Rodriguez M."/>
            <person name="Reina J.C."/>
            <person name="Bejar V."/>
            <person name="Llamas I."/>
        </authorList>
    </citation>
    <scope>NUCLEOTIDE SEQUENCE [LARGE SCALE GENOMIC DNA]</scope>
    <source>
        <strain evidence="5 6">N10</strain>
    </source>
</reference>
<dbReference type="InterPro" id="IPR001647">
    <property type="entry name" value="HTH_TetR"/>
</dbReference>
<dbReference type="PROSITE" id="PS50977">
    <property type="entry name" value="HTH_TETR_2"/>
    <property type="match status" value="1"/>
</dbReference>
<dbReference type="RefSeq" id="WP_157332336.1">
    <property type="nucleotide sequence ID" value="NZ_RHLK01000001.1"/>
</dbReference>
<comment type="caution">
    <text evidence="5">The sequence shown here is derived from an EMBL/GenBank/DDBJ whole genome shotgun (WGS) entry which is preliminary data.</text>
</comment>
<dbReference type="SUPFAM" id="SSF46689">
    <property type="entry name" value="Homeodomain-like"/>
    <property type="match status" value="1"/>
</dbReference>
<dbReference type="OrthoDB" id="1679733at2"/>
<dbReference type="InterPro" id="IPR050109">
    <property type="entry name" value="HTH-type_TetR-like_transc_reg"/>
</dbReference>
<dbReference type="EMBL" id="RHLK01000001">
    <property type="protein sequence ID" value="MVO98279.1"/>
    <property type="molecule type" value="Genomic_DNA"/>
</dbReference>
<name>A0A7X3FEM2_9BACL</name>
<dbReference type="PANTHER" id="PTHR30055:SF226">
    <property type="entry name" value="HTH-TYPE TRANSCRIPTIONAL REGULATOR PKSA"/>
    <property type="match status" value="1"/>
</dbReference>
<dbReference type="PANTHER" id="PTHR30055">
    <property type="entry name" value="HTH-TYPE TRANSCRIPTIONAL REGULATOR RUTR"/>
    <property type="match status" value="1"/>
</dbReference>
<keyword evidence="6" id="KW-1185">Reference proteome</keyword>
<dbReference type="GO" id="GO:0003700">
    <property type="term" value="F:DNA-binding transcription factor activity"/>
    <property type="evidence" value="ECO:0007669"/>
    <property type="project" value="TreeGrafter"/>
</dbReference>
<dbReference type="Pfam" id="PF00440">
    <property type="entry name" value="TetR_N"/>
    <property type="match status" value="1"/>
</dbReference>
<protein>
    <submittedName>
        <fullName evidence="5">TetR family transcriptional regulator</fullName>
    </submittedName>
</protein>
<proteinExistence type="predicted"/>
<feature type="domain" description="HTH tetR-type" evidence="4">
    <location>
        <begin position="24"/>
        <end position="84"/>
    </location>
</feature>
<dbReference type="Proteomes" id="UP000490800">
    <property type="component" value="Unassembled WGS sequence"/>
</dbReference>
<accession>A0A7X3FEM2</accession>
<evidence type="ECO:0000259" key="4">
    <source>
        <dbReference type="PROSITE" id="PS50977"/>
    </source>
</evidence>
<sequence>MAEQQNGVNETDEIKVRKTSKRDSDYQNRIVTASNRLFKEHGVENVSMHQIAKAAQIGQATLYRRYSNKGEICMAILSSNTQDFLRDLDSFRLSRGLEVTSLTLLSEVVDRIADYLDDQATMLVIIKYEYNRSSELQLLQFNHPVFLYLQDIISLLYAKAIEEREVDPLNVTLTTHTLVAALSPDLFLYQQKTLRFSKEDIVAGIKRIYIEALRK</sequence>
<dbReference type="AlphaFoldDB" id="A0A7X3FEM2"/>
<evidence type="ECO:0000256" key="3">
    <source>
        <dbReference type="SAM" id="MobiDB-lite"/>
    </source>
</evidence>
<evidence type="ECO:0000313" key="6">
    <source>
        <dbReference type="Proteomes" id="UP000490800"/>
    </source>
</evidence>
<dbReference type="PRINTS" id="PR00455">
    <property type="entry name" value="HTHTETR"/>
</dbReference>
<dbReference type="Gene3D" id="1.10.357.10">
    <property type="entry name" value="Tetracycline Repressor, domain 2"/>
    <property type="match status" value="1"/>
</dbReference>
<gene>
    <name evidence="5" type="ORF">EDM21_01780</name>
</gene>
<keyword evidence="1 2" id="KW-0238">DNA-binding</keyword>
<dbReference type="InterPro" id="IPR009057">
    <property type="entry name" value="Homeodomain-like_sf"/>
</dbReference>
<evidence type="ECO:0000256" key="1">
    <source>
        <dbReference type="ARBA" id="ARBA00023125"/>
    </source>
</evidence>
<feature type="region of interest" description="Disordered" evidence="3">
    <location>
        <begin position="1"/>
        <end position="20"/>
    </location>
</feature>
<evidence type="ECO:0000313" key="5">
    <source>
        <dbReference type="EMBL" id="MVO98279.1"/>
    </source>
</evidence>
<organism evidence="5 6">
    <name type="scientific">Paenibacillus lutrae</name>
    <dbReference type="NCBI Taxonomy" id="2078573"/>
    <lineage>
        <taxon>Bacteria</taxon>
        <taxon>Bacillati</taxon>
        <taxon>Bacillota</taxon>
        <taxon>Bacilli</taxon>
        <taxon>Bacillales</taxon>
        <taxon>Paenibacillaceae</taxon>
        <taxon>Paenibacillus</taxon>
    </lineage>
</organism>
<dbReference type="GO" id="GO:0000976">
    <property type="term" value="F:transcription cis-regulatory region binding"/>
    <property type="evidence" value="ECO:0007669"/>
    <property type="project" value="TreeGrafter"/>
</dbReference>
<evidence type="ECO:0000256" key="2">
    <source>
        <dbReference type="PROSITE-ProRule" id="PRU00335"/>
    </source>
</evidence>